<evidence type="ECO:0000313" key="8">
    <source>
        <dbReference type="Proteomes" id="UP001205560"/>
    </source>
</evidence>
<comment type="caution">
    <text evidence="7">The sequence shown here is derived from an EMBL/GenBank/DDBJ whole genome shotgun (WGS) entry which is preliminary data.</text>
</comment>
<dbReference type="EC" id="2.7.13.3" evidence="2"/>
<dbReference type="SMART" id="SM00387">
    <property type="entry name" value="HATPase_c"/>
    <property type="match status" value="1"/>
</dbReference>
<dbReference type="InterPro" id="IPR003661">
    <property type="entry name" value="HisK_dim/P_dom"/>
</dbReference>
<evidence type="ECO:0000256" key="3">
    <source>
        <dbReference type="ARBA" id="ARBA00022553"/>
    </source>
</evidence>
<evidence type="ECO:0000256" key="1">
    <source>
        <dbReference type="ARBA" id="ARBA00000085"/>
    </source>
</evidence>
<keyword evidence="3" id="KW-0597">Phosphoprotein</keyword>
<dbReference type="Pfam" id="PF02518">
    <property type="entry name" value="HATPase_c"/>
    <property type="match status" value="1"/>
</dbReference>
<dbReference type="InterPro" id="IPR003594">
    <property type="entry name" value="HATPase_dom"/>
</dbReference>
<dbReference type="Pfam" id="PF00512">
    <property type="entry name" value="HisKA"/>
    <property type="match status" value="1"/>
</dbReference>
<dbReference type="CDD" id="cd00075">
    <property type="entry name" value="HATPase"/>
    <property type="match status" value="1"/>
</dbReference>
<dbReference type="EMBL" id="JANUGX010000007">
    <property type="protein sequence ID" value="MCS0589105.1"/>
    <property type="molecule type" value="Genomic_DNA"/>
</dbReference>
<proteinExistence type="predicted"/>
<evidence type="ECO:0000256" key="5">
    <source>
        <dbReference type="SAM" id="Phobius"/>
    </source>
</evidence>
<dbReference type="PRINTS" id="PR00344">
    <property type="entry name" value="BCTRLSENSOR"/>
</dbReference>
<evidence type="ECO:0000256" key="4">
    <source>
        <dbReference type="SAM" id="Coils"/>
    </source>
</evidence>
<dbReference type="Proteomes" id="UP001205560">
    <property type="component" value="Unassembled WGS sequence"/>
</dbReference>
<dbReference type="InterPro" id="IPR036097">
    <property type="entry name" value="HisK_dim/P_sf"/>
</dbReference>
<keyword evidence="5" id="KW-0472">Membrane</keyword>
<keyword evidence="5" id="KW-0812">Transmembrane</keyword>
<dbReference type="SUPFAM" id="SSF47384">
    <property type="entry name" value="Homodimeric domain of signal transducing histidine kinase"/>
    <property type="match status" value="1"/>
</dbReference>
<accession>A0ABT2A4V2</accession>
<dbReference type="SUPFAM" id="SSF55874">
    <property type="entry name" value="ATPase domain of HSP90 chaperone/DNA topoisomerase II/histidine kinase"/>
    <property type="match status" value="1"/>
</dbReference>
<keyword evidence="7" id="KW-0067">ATP-binding</keyword>
<dbReference type="Gene3D" id="1.10.287.130">
    <property type="match status" value="1"/>
</dbReference>
<dbReference type="Gene3D" id="3.30.565.10">
    <property type="entry name" value="Histidine kinase-like ATPase, C-terminal domain"/>
    <property type="match status" value="1"/>
</dbReference>
<dbReference type="Gene3D" id="3.30.450.20">
    <property type="entry name" value="PAS domain"/>
    <property type="match status" value="1"/>
</dbReference>
<name>A0ABT2A4V2_9BURK</name>
<dbReference type="PROSITE" id="PS50109">
    <property type="entry name" value="HIS_KIN"/>
    <property type="match status" value="1"/>
</dbReference>
<sequence>MKARSYLILMAAAILVPVVLVASVGLSRLLQSERESRVRSVQETGRAGALVIDREIAVAEASLRGIVNSEALRRDDFAQLHREATAMDRSTPWSWTLLSDYDGTPLFNTRIAWGEALPAYKARWVSELYESQKTRVSGYFIGILARRPTISVDVPVPRGLGKRYVVSQIFDAAYFGRVFADQAMGRDWVISIFDANGIAIARNRNAEELVGKPVRPELYQASRRQPSGVLRHITHDGIDVYSVYTRAPLSGWTLAIGVPAPEIEGKARSATLYAALALLGVLGLAIGIAVFLAKRLSVSLDQARLSALALASGAEPPPSTTRVAEVDMLLDSLRLTHADLTRERAARQRLQDEREALLRSEQDARRQAEGQSQAKDSFLAMLSHELRNPLAAIAGALQVLDLAGVKPELAAHARDIGRRQVRHLTRIVDDLLDVRRILSGKVKLQRTPIDACALLRQCCETRRLADAGQHAWQVEVGTFRIEADATRLEQIFDNLLHNAIKYTPQGGSIAVRAHATDTEAVIEVADTGVGIDAATLPMIFDALVQGPTGIDRAQGGLGLGLALVRELTILHGGSVEAHSEGAGKGCVFTLRLPLAGSPANSVIPAQAGIQV</sequence>
<comment type="catalytic activity">
    <reaction evidence="1">
        <text>ATP + protein L-histidine = ADP + protein N-phospho-L-histidine.</text>
        <dbReference type="EC" id="2.7.13.3"/>
    </reaction>
</comment>
<keyword evidence="4" id="KW-0175">Coiled coil</keyword>
<gene>
    <name evidence="7" type="ORF">NX782_07790</name>
</gene>
<dbReference type="CDD" id="cd18774">
    <property type="entry name" value="PDC2_HK_sensor"/>
    <property type="match status" value="1"/>
</dbReference>
<evidence type="ECO:0000313" key="7">
    <source>
        <dbReference type="EMBL" id="MCS0589105.1"/>
    </source>
</evidence>
<evidence type="ECO:0000259" key="6">
    <source>
        <dbReference type="PROSITE" id="PS50109"/>
    </source>
</evidence>
<dbReference type="SMART" id="SM00388">
    <property type="entry name" value="HisKA"/>
    <property type="match status" value="1"/>
</dbReference>
<dbReference type="GO" id="GO:0005524">
    <property type="term" value="F:ATP binding"/>
    <property type="evidence" value="ECO:0007669"/>
    <property type="project" value="UniProtKB-KW"/>
</dbReference>
<dbReference type="CDD" id="cd00082">
    <property type="entry name" value="HisKA"/>
    <property type="match status" value="1"/>
</dbReference>
<dbReference type="PANTHER" id="PTHR43547:SF2">
    <property type="entry name" value="HYBRID SIGNAL TRANSDUCTION HISTIDINE KINASE C"/>
    <property type="match status" value="1"/>
</dbReference>
<feature type="transmembrane region" description="Helical" evidence="5">
    <location>
        <begin position="6"/>
        <end position="30"/>
    </location>
</feature>
<dbReference type="InterPro" id="IPR005467">
    <property type="entry name" value="His_kinase_dom"/>
</dbReference>
<keyword evidence="8" id="KW-1185">Reference proteome</keyword>
<keyword evidence="7" id="KW-0547">Nucleotide-binding</keyword>
<reference evidence="7 8" key="1">
    <citation type="submission" date="2022-08" db="EMBL/GenBank/DDBJ databases">
        <title>Reclassification of Massilia species as members of the genera Telluria, Duganella, Pseudoduganella, Mokoshia gen. nov. and Zemynaea gen. nov. using orthogonal and non-orthogonal genome-based approaches.</title>
        <authorList>
            <person name="Bowman J.P."/>
        </authorList>
    </citation>
    <scope>NUCLEOTIDE SEQUENCE [LARGE SCALE GENOMIC DNA]</scope>
    <source>
        <strain evidence="7 8">LMG 28164</strain>
    </source>
</reference>
<dbReference type="InterPro" id="IPR036890">
    <property type="entry name" value="HATPase_C_sf"/>
</dbReference>
<protein>
    <recommendedName>
        <fullName evidence="2">histidine kinase</fullName>
        <ecNumber evidence="2">2.7.13.3</ecNumber>
    </recommendedName>
</protein>
<feature type="domain" description="Histidine kinase" evidence="6">
    <location>
        <begin position="381"/>
        <end position="596"/>
    </location>
</feature>
<feature type="coiled-coil region" evidence="4">
    <location>
        <begin position="340"/>
        <end position="367"/>
    </location>
</feature>
<feature type="transmembrane region" description="Helical" evidence="5">
    <location>
        <begin position="272"/>
        <end position="293"/>
    </location>
</feature>
<dbReference type="RefSeq" id="WP_258844876.1">
    <property type="nucleotide sequence ID" value="NZ_JANUGX010000007.1"/>
</dbReference>
<evidence type="ECO:0000256" key="2">
    <source>
        <dbReference type="ARBA" id="ARBA00012438"/>
    </source>
</evidence>
<keyword evidence="5" id="KW-1133">Transmembrane helix</keyword>
<dbReference type="InterPro" id="IPR004358">
    <property type="entry name" value="Sig_transdc_His_kin-like_C"/>
</dbReference>
<dbReference type="PANTHER" id="PTHR43547">
    <property type="entry name" value="TWO-COMPONENT HISTIDINE KINASE"/>
    <property type="match status" value="1"/>
</dbReference>
<organism evidence="7 8">
    <name type="scientific">Massilia norwichensis</name>
    <dbReference type="NCBI Taxonomy" id="1442366"/>
    <lineage>
        <taxon>Bacteria</taxon>
        <taxon>Pseudomonadati</taxon>
        <taxon>Pseudomonadota</taxon>
        <taxon>Betaproteobacteria</taxon>
        <taxon>Burkholderiales</taxon>
        <taxon>Oxalobacteraceae</taxon>
        <taxon>Telluria group</taxon>
        <taxon>Massilia</taxon>
    </lineage>
</organism>